<keyword evidence="1" id="KW-0808">Transferase</keyword>
<dbReference type="GO" id="GO:0032259">
    <property type="term" value="P:methylation"/>
    <property type="evidence" value="ECO:0007669"/>
    <property type="project" value="UniProtKB-KW"/>
</dbReference>
<evidence type="ECO:0000313" key="1">
    <source>
        <dbReference type="EMBL" id="KAF7364007.1"/>
    </source>
</evidence>
<dbReference type="Proteomes" id="UP000623467">
    <property type="component" value="Unassembled WGS sequence"/>
</dbReference>
<accession>A0A8H6YRT1</accession>
<reference evidence="1" key="1">
    <citation type="submission" date="2020-05" db="EMBL/GenBank/DDBJ databases">
        <title>Mycena genomes resolve the evolution of fungal bioluminescence.</title>
        <authorList>
            <person name="Tsai I.J."/>
        </authorList>
    </citation>
    <scope>NUCLEOTIDE SEQUENCE</scope>
    <source>
        <strain evidence="1">160909Yilan</strain>
    </source>
</reference>
<dbReference type="CDD" id="cd02440">
    <property type="entry name" value="AdoMet_MTases"/>
    <property type="match status" value="1"/>
</dbReference>
<sequence length="302" mass="33727">MDDLKAKPETQETYQLPIATGERERERLSVQDQMWRILFGGLNPPELHEAINARLAVRDGPPPAVLDVGCGSGGWAIEMGSLYSQAQILGVDLVIHQNLHAPPNVQFKQLDITQGVPPASGGYAIIHARLVTGHLKDPAAFIRAAHAELAPGGLIILADGYKSLWGDKTEPLPLIPGIHDPEDAPPTGSWWAGWSDFWFKTGYTHYRRVASLINEQPGLSLMFQQRYLVPLHEFDEEKEQQRLGAISKSNMIKFCHNSMDSFLATGQFTRTQIDEWIKLIENELETKRLYTPWEVACGVKLS</sequence>
<keyword evidence="2" id="KW-1185">Reference proteome</keyword>
<keyword evidence="1" id="KW-0489">Methyltransferase</keyword>
<gene>
    <name evidence="1" type="ORF">MSAN_01059400</name>
</gene>
<dbReference type="PANTHER" id="PTHR43591:SF24">
    <property type="entry name" value="2-METHOXY-6-POLYPRENYL-1,4-BENZOQUINOL METHYLASE, MITOCHONDRIAL"/>
    <property type="match status" value="1"/>
</dbReference>
<comment type="caution">
    <text evidence="1">The sequence shown here is derived from an EMBL/GenBank/DDBJ whole genome shotgun (WGS) entry which is preliminary data.</text>
</comment>
<dbReference type="EMBL" id="JACAZH010000007">
    <property type="protein sequence ID" value="KAF7364007.1"/>
    <property type="molecule type" value="Genomic_DNA"/>
</dbReference>
<protein>
    <submittedName>
        <fullName evidence="1">S-adenosyl-L-methionine-dependent methyltransferase</fullName>
    </submittedName>
</protein>
<dbReference type="Pfam" id="PF13489">
    <property type="entry name" value="Methyltransf_23"/>
    <property type="match status" value="1"/>
</dbReference>
<dbReference type="SUPFAM" id="SSF53335">
    <property type="entry name" value="S-adenosyl-L-methionine-dependent methyltransferases"/>
    <property type="match status" value="1"/>
</dbReference>
<dbReference type="GO" id="GO:0008168">
    <property type="term" value="F:methyltransferase activity"/>
    <property type="evidence" value="ECO:0007669"/>
    <property type="project" value="UniProtKB-KW"/>
</dbReference>
<dbReference type="Gene3D" id="3.40.50.150">
    <property type="entry name" value="Vaccinia Virus protein VP39"/>
    <property type="match status" value="1"/>
</dbReference>
<name>A0A8H6YRT1_9AGAR</name>
<dbReference type="AlphaFoldDB" id="A0A8H6YRT1"/>
<proteinExistence type="predicted"/>
<dbReference type="OrthoDB" id="2013972at2759"/>
<evidence type="ECO:0000313" key="2">
    <source>
        <dbReference type="Proteomes" id="UP000623467"/>
    </source>
</evidence>
<dbReference type="InterPro" id="IPR029063">
    <property type="entry name" value="SAM-dependent_MTases_sf"/>
</dbReference>
<dbReference type="PANTHER" id="PTHR43591">
    <property type="entry name" value="METHYLTRANSFERASE"/>
    <property type="match status" value="1"/>
</dbReference>
<organism evidence="1 2">
    <name type="scientific">Mycena sanguinolenta</name>
    <dbReference type="NCBI Taxonomy" id="230812"/>
    <lineage>
        <taxon>Eukaryota</taxon>
        <taxon>Fungi</taxon>
        <taxon>Dikarya</taxon>
        <taxon>Basidiomycota</taxon>
        <taxon>Agaricomycotina</taxon>
        <taxon>Agaricomycetes</taxon>
        <taxon>Agaricomycetidae</taxon>
        <taxon>Agaricales</taxon>
        <taxon>Marasmiineae</taxon>
        <taxon>Mycenaceae</taxon>
        <taxon>Mycena</taxon>
    </lineage>
</organism>